<feature type="transmembrane region" description="Helical" evidence="6">
    <location>
        <begin position="493"/>
        <end position="514"/>
    </location>
</feature>
<dbReference type="Gene3D" id="1.20.1250.20">
    <property type="entry name" value="MFS general substrate transporter like domains"/>
    <property type="match status" value="1"/>
</dbReference>
<dbReference type="GO" id="GO:0022857">
    <property type="term" value="F:transmembrane transporter activity"/>
    <property type="evidence" value="ECO:0007669"/>
    <property type="project" value="InterPro"/>
</dbReference>
<feature type="region of interest" description="Disordered" evidence="5">
    <location>
        <begin position="250"/>
        <end position="276"/>
    </location>
</feature>
<dbReference type="PANTHER" id="PTHR23502:SF50">
    <property type="entry name" value="TRANSPORTER, PUTATIVE (AFU_ORTHOLOGUE AFUA_5G00430)-RELATED"/>
    <property type="match status" value="1"/>
</dbReference>
<sequence length="539" mass="59742">MADDQPEQVLNWAPGTVTLEDIHGSNVVLFPTPSDDPDDPLNWSKARKTLNYTLVSLFVLFTFVELDVGFTAWGPMETELGFTIDQLNAGTAINYGGLAVGCFFLLPLARKYGRRPIYIFASALQLTASVWNAKVDTFRDYIGAMLISGLGGAISEIIVQMTVADLFFVHQHATMNGLFVLFQSVGAFLGPVASGYIVESQGWRWAWWWCVIFFGVMLLCVIFLFEESKFLPILEAQEVIQDVHASGMQESEYTRKHKGSPSSDDKKDATQSVEISATPRPRLQPKTYLQRMALFTPSDEAIWPHVWQPIVILFTFPAVTYTALTYGSTLCWFAVMTSLQATYMLLPPYNFTSVGIGLMNVAPFIGSLLGFPISGYLSDKSILWLSKRNNGIYEPEMRLWLSLPVIVLGPGSILMFGLGLAYGAHWAVLAVGYGIFGFVIACSGGISLSYLMDCYQDIVGDTLVGVVFMRNVFSVIVLFTLTPWVNGMGMQNLHVLLAVLALFIYSIPIPLLIWGKRARIATASTYRRMAESQSDNRAV</sequence>
<dbReference type="Pfam" id="PF07690">
    <property type="entry name" value="MFS_1"/>
    <property type="match status" value="1"/>
</dbReference>
<feature type="transmembrane region" description="Helical" evidence="6">
    <location>
        <begin position="141"/>
        <end position="163"/>
    </location>
</feature>
<evidence type="ECO:0000313" key="8">
    <source>
        <dbReference type="EMBL" id="GKZ20275.1"/>
    </source>
</evidence>
<evidence type="ECO:0000256" key="2">
    <source>
        <dbReference type="ARBA" id="ARBA00022692"/>
    </source>
</evidence>
<dbReference type="EMBL" id="BROQ01000027">
    <property type="protein sequence ID" value="GKZ20275.1"/>
    <property type="molecule type" value="Genomic_DNA"/>
</dbReference>
<feature type="transmembrane region" description="Helical" evidence="6">
    <location>
        <begin position="205"/>
        <end position="225"/>
    </location>
</feature>
<reference evidence="8" key="1">
    <citation type="submission" date="2022-07" db="EMBL/GenBank/DDBJ databases">
        <title>Taxonomy of Aspergillus series Nigri: significant species reduction supported by multi-species coalescent approaches.</title>
        <authorList>
            <person name="Bian C."/>
            <person name="Kusuya Y."/>
            <person name="Sklenar F."/>
            <person name="D'hooge E."/>
            <person name="Yaguchi T."/>
            <person name="Takahashi H."/>
            <person name="Hubka V."/>
        </authorList>
    </citation>
    <scope>NUCLEOTIDE SEQUENCE</scope>
    <source>
        <strain evidence="8">CBS 733.88</strain>
    </source>
</reference>
<dbReference type="GO" id="GO:0005886">
    <property type="term" value="C:plasma membrane"/>
    <property type="evidence" value="ECO:0007669"/>
    <property type="project" value="TreeGrafter"/>
</dbReference>
<feature type="transmembrane region" description="Helical" evidence="6">
    <location>
        <begin position="426"/>
        <end position="451"/>
    </location>
</feature>
<feature type="transmembrane region" description="Helical" evidence="6">
    <location>
        <begin position="463"/>
        <end position="481"/>
    </location>
</feature>
<evidence type="ECO:0000256" key="3">
    <source>
        <dbReference type="ARBA" id="ARBA00022989"/>
    </source>
</evidence>
<dbReference type="InterPro" id="IPR020846">
    <property type="entry name" value="MFS_dom"/>
</dbReference>
<dbReference type="InterPro" id="IPR011701">
    <property type="entry name" value="MFS"/>
</dbReference>
<evidence type="ECO:0000259" key="7">
    <source>
        <dbReference type="PROSITE" id="PS50850"/>
    </source>
</evidence>
<proteinExistence type="predicted"/>
<name>A0A9W5YLX8_9EURO</name>
<feature type="transmembrane region" description="Helical" evidence="6">
    <location>
        <begin position="175"/>
        <end position="193"/>
    </location>
</feature>
<keyword evidence="4 6" id="KW-0472">Membrane</keyword>
<feature type="transmembrane region" description="Helical" evidence="6">
    <location>
        <begin position="399"/>
        <end position="420"/>
    </location>
</feature>
<feature type="transmembrane region" description="Helical" evidence="6">
    <location>
        <begin position="310"/>
        <end position="335"/>
    </location>
</feature>
<keyword evidence="2 6" id="KW-0812">Transmembrane</keyword>
<dbReference type="InterPro" id="IPR036259">
    <property type="entry name" value="MFS_trans_sf"/>
</dbReference>
<organism evidence="8 9">
    <name type="scientific">Aspergillus brasiliensis</name>
    <dbReference type="NCBI Taxonomy" id="319629"/>
    <lineage>
        <taxon>Eukaryota</taxon>
        <taxon>Fungi</taxon>
        <taxon>Dikarya</taxon>
        <taxon>Ascomycota</taxon>
        <taxon>Pezizomycotina</taxon>
        <taxon>Eurotiomycetes</taxon>
        <taxon>Eurotiomycetidae</taxon>
        <taxon>Eurotiales</taxon>
        <taxon>Aspergillaceae</taxon>
        <taxon>Aspergillus</taxon>
        <taxon>Aspergillus subgen. Circumdati</taxon>
    </lineage>
</organism>
<feature type="transmembrane region" description="Helical" evidence="6">
    <location>
        <begin position="355"/>
        <end position="378"/>
    </location>
</feature>
<evidence type="ECO:0000256" key="1">
    <source>
        <dbReference type="ARBA" id="ARBA00004141"/>
    </source>
</evidence>
<dbReference type="AlphaFoldDB" id="A0A9W5YLX8"/>
<comment type="caution">
    <text evidence="8">The sequence shown here is derived from an EMBL/GenBank/DDBJ whole genome shotgun (WGS) entry which is preliminary data.</text>
</comment>
<gene>
    <name evidence="8" type="ORF">AbraCBS73388_005544</name>
</gene>
<evidence type="ECO:0000256" key="4">
    <source>
        <dbReference type="ARBA" id="ARBA00023136"/>
    </source>
</evidence>
<evidence type="ECO:0000256" key="5">
    <source>
        <dbReference type="SAM" id="MobiDB-lite"/>
    </source>
</evidence>
<evidence type="ECO:0000256" key="6">
    <source>
        <dbReference type="SAM" id="Phobius"/>
    </source>
</evidence>
<dbReference type="Proteomes" id="UP001143548">
    <property type="component" value="Unassembled WGS sequence"/>
</dbReference>
<dbReference type="SUPFAM" id="SSF103473">
    <property type="entry name" value="MFS general substrate transporter"/>
    <property type="match status" value="1"/>
</dbReference>
<protein>
    <recommendedName>
        <fullName evidence="7">Major facilitator superfamily (MFS) profile domain-containing protein</fullName>
    </recommendedName>
</protein>
<feature type="transmembrane region" description="Helical" evidence="6">
    <location>
        <begin position="50"/>
        <end position="72"/>
    </location>
</feature>
<feature type="transmembrane region" description="Helical" evidence="6">
    <location>
        <begin position="92"/>
        <end position="109"/>
    </location>
</feature>
<evidence type="ECO:0000313" key="9">
    <source>
        <dbReference type="Proteomes" id="UP001143548"/>
    </source>
</evidence>
<accession>A0A9W5YLX8</accession>
<dbReference type="PANTHER" id="PTHR23502">
    <property type="entry name" value="MAJOR FACILITATOR SUPERFAMILY"/>
    <property type="match status" value="1"/>
</dbReference>
<comment type="subcellular location">
    <subcellularLocation>
        <location evidence="1">Membrane</location>
        <topology evidence="1">Multi-pass membrane protein</topology>
    </subcellularLocation>
</comment>
<keyword evidence="3 6" id="KW-1133">Transmembrane helix</keyword>
<dbReference type="PROSITE" id="PS50850">
    <property type="entry name" value="MFS"/>
    <property type="match status" value="1"/>
</dbReference>
<feature type="domain" description="Major facilitator superfamily (MFS) profile" evidence="7">
    <location>
        <begin position="51"/>
        <end position="518"/>
    </location>
</feature>